<accession>A0ABR2AUA9</accession>
<reference evidence="1 2" key="1">
    <citation type="journal article" date="2024" name="G3 (Bethesda)">
        <title>Genome assembly of Hibiscus sabdariffa L. provides insights into metabolisms of medicinal natural products.</title>
        <authorList>
            <person name="Kim T."/>
        </authorList>
    </citation>
    <scope>NUCLEOTIDE SEQUENCE [LARGE SCALE GENOMIC DNA]</scope>
    <source>
        <strain evidence="1">TK-2024</strain>
        <tissue evidence="1">Old leaves</tissue>
    </source>
</reference>
<organism evidence="1 2">
    <name type="scientific">Hibiscus sabdariffa</name>
    <name type="common">roselle</name>
    <dbReference type="NCBI Taxonomy" id="183260"/>
    <lineage>
        <taxon>Eukaryota</taxon>
        <taxon>Viridiplantae</taxon>
        <taxon>Streptophyta</taxon>
        <taxon>Embryophyta</taxon>
        <taxon>Tracheophyta</taxon>
        <taxon>Spermatophyta</taxon>
        <taxon>Magnoliopsida</taxon>
        <taxon>eudicotyledons</taxon>
        <taxon>Gunneridae</taxon>
        <taxon>Pentapetalae</taxon>
        <taxon>rosids</taxon>
        <taxon>malvids</taxon>
        <taxon>Malvales</taxon>
        <taxon>Malvaceae</taxon>
        <taxon>Malvoideae</taxon>
        <taxon>Hibiscus</taxon>
    </lineage>
</organism>
<evidence type="ECO:0000313" key="1">
    <source>
        <dbReference type="EMBL" id="KAK8497701.1"/>
    </source>
</evidence>
<dbReference type="EMBL" id="JBBPBM010000299">
    <property type="protein sequence ID" value="KAK8497701.1"/>
    <property type="molecule type" value="Genomic_DNA"/>
</dbReference>
<protein>
    <submittedName>
        <fullName evidence="1">Uncharacterized protein</fullName>
    </submittedName>
</protein>
<sequence>MSSESSNDRPSDLVVQIDSPSIKERPGSPISKSLQRPMKKGRSQDATDVPQVDMMMHEALVVDGIVEAPLGGQSYRVKLGCGSDSARPSFRDMVTGDYAINEEKKVVCDLEVQVLDSDVVNRRRRVAPLKKDNLSHSSVEVVNGRNKGSQFSALTSVQEDREAVVSNVPGSSMRGKSVMVSPMPIVSSLVGSGHTESSRQGEECVSSFQVLQVIPEEVEPVVMESTKSAQNESLSPIPVASAEVVEPVATSLDKTKHVAIRTIDKGSSRVLRESNGRVLPASLRGGSTAQSSKSLAASKGVVRKGLKPKKKGDKVPPKPVLAEFVSAMTAELNSANANLVRDGVPS</sequence>
<proteinExistence type="predicted"/>
<gene>
    <name evidence="1" type="ORF">V6N12_018819</name>
</gene>
<name>A0ABR2AUA9_9ROSI</name>
<evidence type="ECO:0000313" key="2">
    <source>
        <dbReference type="Proteomes" id="UP001472677"/>
    </source>
</evidence>
<dbReference type="Proteomes" id="UP001472677">
    <property type="component" value="Unassembled WGS sequence"/>
</dbReference>
<keyword evidence="2" id="KW-1185">Reference proteome</keyword>
<comment type="caution">
    <text evidence="1">The sequence shown here is derived from an EMBL/GenBank/DDBJ whole genome shotgun (WGS) entry which is preliminary data.</text>
</comment>